<evidence type="ECO:0000313" key="1">
    <source>
        <dbReference type="EMBL" id="TGO78319.1"/>
    </source>
</evidence>
<dbReference type="Proteomes" id="UP000297229">
    <property type="component" value="Unassembled WGS sequence"/>
</dbReference>
<organism evidence="1 2">
    <name type="scientific">Botrytis elliptica</name>
    <dbReference type="NCBI Taxonomy" id="278938"/>
    <lineage>
        <taxon>Eukaryota</taxon>
        <taxon>Fungi</taxon>
        <taxon>Dikarya</taxon>
        <taxon>Ascomycota</taxon>
        <taxon>Pezizomycotina</taxon>
        <taxon>Leotiomycetes</taxon>
        <taxon>Helotiales</taxon>
        <taxon>Sclerotiniaceae</taxon>
        <taxon>Botrytis</taxon>
    </lineage>
</organism>
<comment type="caution">
    <text evidence="1">The sequence shown here is derived from an EMBL/GenBank/DDBJ whole genome shotgun (WGS) entry which is preliminary data.</text>
</comment>
<accession>A0A4Z1JWK8</accession>
<gene>
    <name evidence="1" type="ORF">BELL_0070g00040</name>
</gene>
<name>A0A4Z1JWK8_9HELO</name>
<proteinExistence type="predicted"/>
<dbReference type="EMBL" id="PQXM01000070">
    <property type="protein sequence ID" value="TGO78319.1"/>
    <property type="molecule type" value="Genomic_DNA"/>
</dbReference>
<reference evidence="1 2" key="1">
    <citation type="submission" date="2017-12" db="EMBL/GenBank/DDBJ databases">
        <title>Comparative genomics of Botrytis spp.</title>
        <authorList>
            <person name="Valero-Jimenez C.A."/>
            <person name="Tapia P."/>
            <person name="Veloso J."/>
            <person name="Silva-Moreno E."/>
            <person name="Staats M."/>
            <person name="Valdes J.H."/>
            <person name="Van Kan J.A.L."/>
        </authorList>
    </citation>
    <scope>NUCLEOTIDE SEQUENCE [LARGE SCALE GENOMIC DNA]</scope>
    <source>
        <strain evidence="1 2">Be9601</strain>
    </source>
</reference>
<protein>
    <submittedName>
        <fullName evidence="1">Uncharacterized protein</fullName>
    </submittedName>
</protein>
<sequence length="173" mass="19423">MACMGKQDNGTNACGLSGFLMAVSDTLELRKLPGGTIFRETSDIAIWDKYPGDMRPEKEILLAITHHPIQLIICIPESRPLNTHTGRYYTKIKHLNNIGADKKNTTRKPQASMKQCNSAFLVTLAVILWKSRTKQITPCVLYITIYMKIESQTLPILIVELQFGQVVAGNQEF</sequence>
<keyword evidence="2" id="KW-1185">Reference proteome</keyword>
<evidence type="ECO:0000313" key="2">
    <source>
        <dbReference type="Proteomes" id="UP000297229"/>
    </source>
</evidence>
<dbReference type="AlphaFoldDB" id="A0A4Z1JWK8"/>